<feature type="transmembrane region" description="Helical" evidence="1">
    <location>
        <begin position="7"/>
        <end position="28"/>
    </location>
</feature>
<keyword evidence="1" id="KW-0472">Membrane</keyword>
<feature type="transmembrane region" description="Helical" evidence="1">
    <location>
        <begin position="101"/>
        <end position="118"/>
    </location>
</feature>
<dbReference type="RefSeq" id="WP_054650202.1">
    <property type="nucleotide sequence ID" value="NZ_AZFJ01000049.1"/>
</dbReference>
<gene>
    <name evidence="2" type="ORF">FC50_GL001446</name>
</gene>
<keyword evidence="1" id="KW-1133">Transmembrane helix</keyword>
<keyword evidence="1" id="KW-0812">Transmembrane</keyword>
<dbReference type="InterPro" id="IPR014509">
    <property type="entry name" value="YjdF-like"/>
</dbReference>
<evidence type="ECO:0000313" key="2">
    <source>
        <dbReference type="EMBL" id="KRL86038.1"/>
    </source>
</evidence>
<dbReference type="PATRIC" id="fig|1423783.4.peg.1488"/>
<feature type="transmembrane region" description="Helical" evidence="1">
    <location>
        <begin position="130"/>
        <end position="150"/>
    </location>
</feature>
<dbReference type="Pfam" id="PF09997">
    <property type="entry name" value="DUF2238"/>
    <property type="match status" value="1"/>
</dbReference>
<evidence type="ECO:0000256" key="1">
    <source>
        <dbReference type="SAM" id="Phobius"/>
    </source>
</evidence>
<proteinExistence type="predicted"/>
<organism evidence="2 3">
    <name type="scientific">Lacticaseibacillus pantheris DSM 15945 = JCM 12539 = NBRC 106106</name>
    <dbReference type="NCBI Taxonomy" id="1423783"/>
    <lineage>
        <taxon>Bacteria</taxon>
        <taxon>Bacillati</taxon>
        <taxon>Bacillota</taxon>
        <taxon>Bacilli</taxon>
        <taxon>Lactobacillales</taxon>
        <taxon>Lactobacillaceae</taxon>
        <taxon>Lacticaseibacillus</taxon>
    </lineage>
</organism>
<dbReference type="OrthoDB" id="4966203at2"/>
<name>A0A0R1TXZ0_9LACO</name>
<feature type="transmembrane region" description="Helical" evidence="1">
    <location>
        <begin position="182"/>
        <end position="203"/>
    </location>
</feature>
<protein>
    <submittedName>
        <fullName evidence="2">Uncharacterized protein</fullName>
    </submittedName>
</protein>
<feature type="transmembrane region" description="Helical" evidence="1">
    <location>
        <begin position="68"/>
        <end position="89"/>
    </location>
</feature>
<dbReference type="EMBL" id="AZFJ01000049">
    <property type="protein sequence ID" value="KRL86038.1"/>
    <property type="molecule type" value="Genomic_DNA"/>
</dbReference>
<dbReference type="Proteomes" id="UP000051922">
    <property type="component" value="Unassembled WGS sequence"/>
</dbReference>
<evidence type="ECO:0000313" key="3">
    <source>
        <dbReference type="Proteomes" id="UP000051922"/>
    </source>
</evidence>
<dbReference type="AlphaFoldDB" id="A0A0R1TXZ0"/>
<reference evidence="2 3" key="1">
    <citation type="journal article" date="2015" name="Genome Announc.">
        <title>Expanding the biotechnology potential of lactobacilli through comparative genomics of 213 strains and associated genera.</title>
        <authorList>
            <person name="Sun Z."/>
            <person name="Harris H.M."/>
            <person name="McCann A."/>
            <person name="Guo C."/>
            <person name="Argimon S."/>
            <person name="Zhang W."/>
            <person name="Yang X."/>
            <person name="Jeffery I.B."/>
            <person name="Cooney J.C."/>
            <person name="Kagawa T.F."/>
            <person name="Liu W."/>
            <person name="Song Y."/>
            <person name="Salvetti E."/>
            <person name="Wrobel A."/>
            <person name="Rasinkangas P."/>
            <person name="Parkhill J."/>
            <person name="Rea M.C."/>
            <person name="O'Sullivan O."/>
            <person name="Ritari J."/>
            <person name="Douillard F.P."/>
            <person name="Paul Ross R."/>
            <person name="Yang R."/>
            <person name="Briner A.E."/>
            <person name="Felis G.E."/>
            <person name="de Vos W.M."/>
            <person name="Barrangou R."/>
            <person name="Klaenhammer T.R."/>
            <person name="Caufield P.W."/>
            <person name="Cui Y."/>
            <person name="Zhang H."/>
            <person name="O'Toole P.W."/>
        </authorList>
    </citation>
    <scope>NUCLEOTIDE SEQUENCE [LARGE SCALE GENOMIC DNA]</scope>
    <source>
        <strain evidence="2 3">DSM 15945</strain>
    </source>
</reference>
<comment type="caution">
    <text evidence="2">The sequence shown here is derived from an EMBL/GenBank/DDBJ whole genome shotgun (WGS) entry which is preliminary data.</text>
</comment>
<accession>A0A0R1TXZ0</accession>
<keyword evidence="3" id="KW-1185">Reference proteome</keyword>
<dbReference type="STRING" id="1423783.FC50_GL001446"/>
<feature type="transmembrane region" description="Helical" evidence="1">
    <location>
        <begin position="40"/>
        <end position="61"/>
    </location>
</feature>
<sequence length="219" mass="24491">MRKLSQYLYYLNIVGMLLYIIICGGLLIAGHPWRSSQLGLIIQVASGLVLASIPPLLTRWFHVQLPPLLVALYEIFILMAILLGTGMGMYSVPYWDKVEHAFSAAMLAGLGYMIFAALTPADQREHVSPLLLSLFAVAFGTMVGVCWEFYEFTGDGLFGMNMQRYMSGGHLLAGRAALMDTMGDLCMDFVGSLFLGIVGYFGIRRDRHWLDTYMLQRIK</sequence>